<organism evidence="7 8">
    <name type="scientific">Micromonospora carbonacea</name>
    <dbReference type="NCBI Taxonomy" id="47853"/>
    <lineage>
        <taxon>Bacteria</taxon>
        <taxon>Bacillati</taxon>
        <taxon>Actinomycetota</taxon>
        <taxon>Actinomycetes</taxon>
        <taxon>Micromonosporales</taxon>
        <taxon>Micromonosporaceae</taxon>
        <taxon>Micromonospora</taxon>
    </lineage>
</organism>
<evidence type="ECO:0000313" key="7">
    <source>
        <dbReference type="EMBL" id="SCF26843.1"/>
    </source>
</evidence>
<evidence type="ECO:0000313" key="8">
    <source>
        <dbReference type="Proteomes" id="UP000183585"/>
    </source>
</evidence>
<dbReference type="Pfam" id="PF00041">
    <property type="entry name" value="fn3"/>
    <property type="match status" value="2"/>
</dbReference>
<dbReference type="PANTHER" id="PTHR13817">
    <property type="entry name" value="TITIN"/>
    <property type="match status" value="1"/>
</dbReference>
<dbReference type="InterPro" id="IPR015919">
    <property type="entry name" value="Cadherin-like_sf"/>
</dbReference>
<keyword evidence="3" id="KW-0119">Carbohydrate metabolism</keyword>
<dbReference type="InterPro" id="IPR036116">
    <property type="entry name" value="FN3_sf"/>
</dbReference>
<accession>A0A1C4Z1L4</accession>
<evidence type="ECO:0000256" key="2">
    <source>
        <dbReference type="ARBA" id="ARBA00023295"/>
    </source>
</evidence>
<feature type="region of interest" description="Disordered" evidence="4">
    <location>
        <begin position="25"/>
        <end position="79"/>
    </location>
</feature>
<reference evidence="8" key="1">
    <citation type="submission" date="2016-06" db="EMBL/GenBank/DDBJ databases">
        <authorList>
            <person name="Varghese N."/>
            <person name="Submissions Spin"/>
        </authorList>
    </citation>
    <scope>NUCLEOTIDE SEQUENCE [LARGE SCALE GENOMIC DNA]</scope>
    <source>
        <strain evidence="8">DSM 43168</strain>
    </source>
</reference>
<dbReference type="PROSITE" id="PS50853">
    <property type="entry name" value="FN3"/>
    <property type="match status" value="2"/>
</dbReference>
<dbReference type="SMART" id="SM00060">
    <property type="entry name" value="FN3"/>
    <property type="match status" value="2"/>
</dbReference>
<keyword evidence="8" id="KW-1185">Reference proteome</keyword>
<dbReference type="RefSeq" id="WP_074475533.1">
    <property type="nucleotide sequence ID" value="NZ_FMCT01000007.1"/>
</dbReference>
<dbReference type="GO" id="GO:0000272">
    <property type="term" value="P:polysaccharide catabolic process"/>
    <property type="evidence" value="ECO:0007669"/>
    <property type="project" value="UniProtKB-KW"/>
</dbReference>
<feature type="signal peptide" evidence="5">
    <location>
        <begin position="1"/>
        <end position="25"/>
    </location>
</feature>
<evidence type="ECO:0000256" key="5">
    <source>
        <dbReference type="SAM" id="SignalP"/>
    </source>
</evidence>
<evidence type="ECO:0000256" key="1">
    <source>
        <dbReference type="ARBA" id="ARBA00022737"/>
    </source>
</evidence>
<evidence type="ECO:0000256" key="4">
    <source>
        <dbReference type="SAM" id="MobiDB-lite"/>
    </source>
</evidence>
<keyword evidence="2" id="KW-0378">Hydrolase</keyword>
<proteinExistence type="predicted"/>
<feature type="region of interest" description="Disordered" evidence="4">
    <location>
        <begin position="864"/>
        <end position="893"/>
    </location>
</feature>
<dbReference type="CDD" id="cd00063">
    <property type="entry name" value="FN3"/>
    <property type="match status" value="2"/>
</dbReference>
<protein>
    <submittedName>
        <fullName evidence="7">Putative Ig domain-containing protein</fullName>
    </submittedName>
</protein>
<dbReference type="SUPFAM" id="SSF49265">
    <property type="entry name" value="Fibronectin type III"/>
    <property type="match status" value="1"/>
</dbReference>
<dbReference type="PANTHER" id="PTHR13817:SF166">
    <property type="entry name" value="NEURONAL IGCAM-RELATED"/>
    <property type="match status" value="1"/>
</dbReference>
<dbReference type="AlphaFoldDB" id="A0A1C4Z1L4"/>
<dbReference type="Pfam" id="PF05345">
    <property type="entry name" value="He_PIG"/>
    <property type="match status" value="2"/>
</dbReference>
<feature type="chain" id="PRO_5038443015" evidence="5">
    <location>
        <begin position="26"/>
        <end position="893"/>
    </location>
</feature>
<keyword evidence="1" id="KW-0677">Repeat</keyword>
<feature type="compositionally biased region" description="Low complexity" evidence="4">
    <location>
        <begin position="40"/>
        <end position="55"/>
    </location>
</feature>
<dbReference type="InterPro" id="IPR013783">
    <property type="entry name" value="Ig-like_fold"/>
</dbReference>
<dbReference type="EMBL" id="FMCT01000007">
    <property type="protein sequence ID" value="SCF26843.1"/>
    <property type="molecule type" value="Genomic_DNA"/>
</dbReference>
<dbReference type="GO" id="GO:0005509">
    <property type="term" value="F:calcium ion binding"/>
    <property type="evidence" value="ECO:0007669"/>
    <property type="project" value="InterPro"/>
</dbReference>
<name>A0A1C4Z1L4_9ACTN</name>
<dbReference type="InterPro" id="IPR003961">
    <property type="entry name" value="FN3_dom"/>
</dbReference>
<evidence type="ECO:0000256" key="3">
    <source>
        <dbReference type="ARBA" id="ARBA00023326"/>
    </source>
</evidence>
<keyword evidence="2" id="KW-0326">Glycosidase</keyword>
<feature type="domain" description="Fibronectin type-III" evidence="6">
    <location>
        <begin position="63"/>
        <end position="156"/>
    </location>
</feature>
<dbReference type="GO" id="GO:0016798">
    <property type="term" value="F:hydrolase activity, acting on glycosyl bonds"/>
    <property type="evidence" value="ECO:0007669"/>
    <property type="project" value="UniProtKB-KW"/>
</dbReference>
<dbReference type="Gene3D" id="2.60.40.10">
    <property type="entry name" value="Immunoglobulins"/>
    <property type="match status" value="4"/>
</dbReference>
<dbReference type="SUPFAM" id="SSF49313">
    <property type="entry name" value="Cadherin-like"/>
    <property type="match status" value="2"/>
</dbReference>
<keyword evidence="5" id="KW-0732">Signal</keyword>
<dbReference type="GO" id="GO:0016020">
    <property type="term" value="C:membrane"/>
    <property type="evidence" value="ECO:0007669"/>
    <property type="project" value="InterPro"/>
</dbReference>
<dbReference type="Proteomes" id="UP000183585">
    <property type="component" value="Unassembled WGS sequence"/>
</dbReference>
<dbReference type="InterPro" id="IPR050964">
    <property type="entry name" value="Striated_Muscle_Regulatory"/>
</dbReference>
<gene>
    <name evidence="7" type="ORF">GA0070563_107164</name>
</gene>
<keyword evidence="3" id="KW-0624">Polysaccharide degradation</keyword>
<feature type="domain" description="Fibronectin type-III" evidence="6">
    <location>
        <begin position="157"/>
        <end position="250"/>
    </location>
</feature>
<evidence type="ECO:0000259" key="6">
    <source>
        <dbReference type="PROSITE" id="PS50853"/>
    </source>
</evidence>
<sequence length="893" mass="91118">MSLSHRLRRLTAPAVALTLTLSAPAAAPASARDPVRERAAPAAVTQPAAPVTPIAKPAAKPVRPGAPAKPTAARKGGRAVVTWKAPDDHGSKLTGYVVTPYRDGRAQPAKSFDAAKTSRQLTGLRAGGTYTFTVAARNAAGTGPASPRSRAAGPLALPSAPTVIAVFANSVAATLSWTPGPDGGSPVTNWVITPYIGGVKQAAQTLGPATTGVVTGLTPGVTYRFTVAARTAEGIGPESPLSPAVTTNVSPTLAFPTPPPAAVGVAYVAALDVTRGVPPFVWSVESGGLPPGLTIRPNDGTLSGVPTAAGTYPLVVKVLDADGNYGSRLIVLQINQAPSLRNPAPPLGEVAAIYSDQFTVVGGTAPFSWSVASGPLPPGLTLAPATGLLAGTPTVAGAFPVTVRVTDAFGLSDTQNFRILVQQASIVTLTAETTLTNFGAPITFNVTIGPGSAEGTVTLIDVLPNGTDEPLGTFPVVFNAAEFQVQMPAFGLNTFRVQYDSTNTNAVVNSNTVTVDVRAVPGQLLLGQFAQSGVNGPADQFVSLLNTTSINLPIAGFRVETPGGPTVTVPQSARPIPPGRGYLIAAADYSLVDIRPDLVVPSLGTAGGFRAVAPDVSSTVTDRVGSAPGFFEGNPLPAFSSPPFVHHAWSRLRVNGVPQNTDDSPTDFTLVATVLGPINGVPSALGAPSPRNSLGAFAQNNIVQSTLLDPGVPGSAAPNRVVSGNRLTLRFAITNRGTTPVTQARIRITALSQVNGAPKPGDPSPPPPHGDLRIINPTTSSSEVTLSSGETVTVDNLRLDPPSTYPPGGGLFSVLTAPLEFGGLGPGRSIYLALTFIIDTPGRHWVGWDVDALVSAPPSAAAQVSGSTKKKIKPAGPMTGPFHQGGFRSGTLR</sequence>